<dbReference type="STRING" id="1842727.RD110_07250"/>
<organism evidence="1 2">
    <name type="scientific">Rhodoferax koreensis</name>
    <dbReference type="NCBI Taxonomy" id="1842727"/>
    <lineage>
        <taxon>Bacteria</taxon>
        <taxon>Pseudomonadati</taxon>
        <taxon>Pseudomonadota</taxon>
        <taxon>Betaproteobacteria</taxon>
        <taxon>Burkholderiales</taxon>
        <taxon>Comamonadaceae</taxon>
        <taxon>Rhodoferax</taxon>
    </lineage>
</organism>
<dbReference type="KEGG" id="rhy:RD110_07250"/>
<gene>
    <name evidence="1" type="ORF">RD110_07250</name>
</gene>
<accession>A0A1P8JTE4</accession>
<dbReference type="AlphaFoldDB" id="A0A1P8JTE4"/>
<dbReference type="EMBL" id="CP019236">
    <property type="protein sequence ID" value="APW37023.1"/>
    <property type="molecule type" value="Genomic_DNA"/>
</dbReference>
<dbReference type="Gene3D" id="3.40.1230.10">
    <property type="entry name" value="MTH938-like"/>
    <property type="match status" value="1"/>
</dbReference>
<sequence>MKLQPDKFDVQAITGYGPGWVALQNERIAHSVILGSRGERVDWHCPSFEDLTPGHFEILAGLKPELVIFGSGDRIRFPQPAWLQALIAQRLGLETMDTRAACRTYNILAQEGRHVVVALLLEPVA</sequence>
<evidence type="ECO:0000313" key="1">
    <source>
        <dbReference type="EMBL" id="APW37023.1"/>
    </source>
</evidence>
<dbReference type="PANTHER" id="PTHR21192">
    <property type="entry name" value="NUCLEAR PROTEIN E3-3"/>
    <property type="match status" value="1"/>
</dbReference>
<dbReference type="SUPFAM" id="SSF64076">
    <property type="entry name" value="MTH938-like"/>
    <property type="match status" value="1"/>
</dbReference>
<dbReference type="Proteomes" id="UP000186609">
    <property type="component" value="Chromosome"/>
</dbReference>
<evidence type="ECO:0000313" key="2">
    <source>
        <dbReference type="Proteomes" id="UP000186609"/>
    </source>
</evidence>
<dbReference type="InterPro" id="IPR007523">
    <property type="entry name" value="NDUFAF3/AAMDC"/>
</dbReference>
<dbReference type="InterPro" id="IPR036748">
    <property type="entry name" value="MTH938-like_sf"/>
</dbReference>
<reference evidence="1 2" key="1">
    <citation type="submission" date="2017-01" db="EMBL/GenBank/DDBJ databases">
        <authorList>
            <person name="Mah S.A."/>
            <person name="Swanson W.J."/>
            <person name="Moy G.W."/>
            <person name="Vacquier V.D."/>
        </authorList>
    </citation>
    <scope>NUCLEOTIDE SEQUENCE [LARGE SCALE GENOMIC DNA]</scope>
    <source>
        <strain evidence="1 2">DCY110</strain>
    </source>
</reference>
<dbReference type="OrthoDB" id="9800373at2"/>
<protein>
    <recommendedName>
        <fullName evidence="3">Xcc1710-like domain-containing protein</fullName>
    </recommendedName>
</protein>
<dbReference type="RefSeq" id="WP_076198073.1">
    <property type="nucleotide sequence ID" value="NZ_CP019236.1"/>
</dbReference>
<dbReference type="PANTHER" id="PTHR21192:SF2">
    <property type="entry name" value="NADH DEHYDROGENASE [UBIQUINONE] 1 ALPHA SUBCOMPLEX ASSEMBLY FACTOR 3"/>
    <property type="match status" value="1"/>
</dbReference>
<keyword evidence="2" id="KW-1185">Reference proteome</keyword>
<dbReference type="CDD" id="cd05560">
    <property type="entry name" value="Xcc1710_like"/>
    <property type="match status" value="1"/>
</dbReference>
<evidence type="ECO:0008006" key="3">
    <source>
        <dbReference type="Google" id="ProtNLM"/>
    </source>
</evidence>
<name>A0A1P8JTE4_9BURK</name>
<dbReference type="Pfam" id="PF04430">
    <property type="entry name" value="DUF498"/>
    <property type="match status" value="1"/>
</dbReference>
<proteinExistence type="predicted"/>